<name>A0A3G3JX31_9BACL</name>
<dbReference type="InterPro" id="IPR036291">
    <property type="entry name" value="NAD(P)-bd_dom_sf"/>
</dbReference>
<proteinExistence type="inferred from homology"/>
<dbReference type="Pfam" id="PF01262">
    <property type="entry name" value="AlaDh_PNT_C"/>
    <property type="match status" value="1"/>
</dbReference>
<feature type="binding site" evidence="9">
    <location>
        <position position="280"/>
    </location>
    <ligand>
        <name>NAD(+)</name>
        <dbReference type="ChEBI" id="CHEBI:57540"/>
    </ligand>
</feature>
<evidence type="ECO:0000256" key="1">
    <source>
        <dbReference type="ARBA" id="ARBA00005206"/>
    </source>
</evidence>
<dbReference type="RefSeq" id="WP_123040868.1">
    <property type="nucleotide sequence ID" value="NZ_CP033433.1"/>
</dbReference>
<feature type="binding site" evidence="9">
    <location>
        <position position="220"/>
    </location>
    <ligand>
        <name>NAD(+)</name>
        <dbReference type="ChEBI" id="CHEBI:57540"/>
    </ligand>
</feature>
<dbReference type="InterPro" id="IPR007698">
    <property type="entry name" value="AlaDH/PNT_NAD(H)-bd"/>
</dbReference>
<dbReference type="UniPathway" id="UPA00527">
    <property type="reaction ID" value="UER00585"/>
</dbReference>
<keyword evidence="13" id="KW-1185">Reference proteome</keyword>
<feature type="binding site" evidence="9">
    <location>
        <position position="134"/>
    </location>
    <ligand>
        <name>NAD(+)</name>
        <dbReference type="ChEBI" id="CHEBI:57540"/>
    </ligand>
</feature>
<feature type="binding site" evidence="9">
    <location>
        <begin position="299"/>
        <end position="302"/>
    </location>
    <ligand>
        <name>NAD(+)</name>
        <dbReference type="ChEBI" id="CHEBI:57540"/>
    </ligand>
</feature>
<keyword evidence="9" id="KW-0547">Nucleotide-binding</keyword>
<dbReference type="PANTHER" id="PTHR42795:SF1">
    <property type="entry name" value="ALANINE DEHYDROGENASE"/>
    <property type="match status" value="1"/>
</dbReference>
<dbReference type="SUPFAM" id="SSF51735">
    <property type="entry name" value="NAD(P)-binding Rossmann-fold domains"/>
    <property type="match status" value="1"/>
</dbReference>
<feature type="binding site" evidence="9">
    <location>
        <position position="203"/>
    </location>
    <ligand>
        <name>NAD(+)</name>
        <dbReference type="ChEBI" id="CHEBI:57540"/>
    </ligand>
</feature>
<dbReference type="CDD" id="cd05305">
    <property type="entry name" value="L-AlaDH"/>
    <property type="match status" value="1"/>
</dbReference>
<feature type="binding site" evidence="8">
    <location>
        <position position="15"/>
    </location>
    <ligand>
        <name>substrate</name>
    </ligand>
</feature>
<evidence type="ECO:0000256" key="6">
    <source>
        <dbReference type="PIRNR" id="PIRNR000183"/>
    </source>
</evidence>
<dbReference type="SMART" id="SM01003">
    <property type="entry name" value="AlaDh_PNT_N"/>
    <property type="match status" value="1"/>
</dbReference>
<feature type="domain" description="Alanine dehydrogenase/pyridine nucleotide transhydrogenase N-terminal" evidence="11">
    <location>
        <begin position="4"/>
        <end position="137"/>
    </location>
</feature>
<dbReference type="PIRSF" id="PIRSF000183">
    <property type="entry name" value="Alanine_dh"/>
    <property type="match status" value="1"/>
</dbReference>
<dbReference type="Proteomes" id="UP000269097">
    <property type="component" value="Chromosome"/>
</dbReference>
<comment type="similarity">
    <text evidence="2 6">Belongs to the AlaDH/PNT family.</text>
</comment>
<evidence type="ECO:0000256" key="2">
    <source>
        <dbReference type="ARBA" id="ARBA00005689"/>
    </source>
</evidence>
<evidence type="ECO:0000256" key="8">
    <source>
        <dbReference type="PIRSR" id="PIRSR000183-2"/>
    </source>
</evidence>
<feature type="binding site" evidence="9">
    <location>
        <begin position="267"/>
        <end position="270"/>
    </location>
    <ligand>
        <name>NAD(+)</name>
        <dbReference type="ChEBI" id="CHEBI:57540"/>
    </ligand>
</feature>
<dbReference type="GO" id="GO:0005886">
    <property type="term" value="C:plasma membrane"/>
    <property type="evidence" value="ECO:0007669"/>
    <property type="project" value="TreeGrafter"/>
</dbReference>
<dbReference type="SUPFAM" id="SSF52283">
    <property type="entry name" value="Formate/glycerate dehydrogenase catalytic domain-like"/>
    <property type="match status" value="1"/>
</dbReference>
<dbReference type="AlphaFoldDB" id="A0A3G3JX31"/>
<dbReference type="InterPro" id="IPR008143">
    <property type="entry name" value="Ala_DH/PNT_CS2"/>
</dbReference>
<feature type="binding site" evidence="8">
    <location>
        <position position="75"/>
    </location>
    <ligand>
        <name>substrate</name>
    </ligand>
</feature>
<dbReference type="PROSITE" id="PS00837">
    <property type="entry name" value="ALADH_PNT_2"/>
    <property type="match status" value="1"/>
</dbReference>
<evidence type="ECO:0000256" key="7">
    <source>
        <dbReference type="PIRSR" id="PIRSR000183-1"/>
    </source>
</evidence>
<evidence type="ECO:0000256" key="3">
    <source>
        <dbReference type="ARBA" id="ARBA00012897"/>
    </source>
</evidence>
<dbReference type="InterPro" id="IPR007886">
    <property type="entry name" value="AlaDH/PNT_N"/>
</dbReference>
<dbReference type="EMBL" id="CP033433">
    <property type="protein sequence ID" value="AYQ72786.1"/>
    <property type="molecule type" value="Genomic_DNA"/>
</dbReference>
<feature type="binding site" evidence="9">
    <location>
        <begin position="239"/>
        <end position="240"/>
    </location>
    <ligand>
        <name>NAD(+)</name>
        <dbReference type="ChEBI" id="CHEBI:57540"/>
    </ligand>
</feature>
<dbReference type="GO" id="GO:0000166">
    <property type="term" value="F:nucleotide binding"/>
    <property type="evidence" value="ECO:0007669"/>
    <property type="project" value="UniProtKB-KW"/>
</dbReference>
<dbReference type="SMART" id="SM01002">
    <property type="entry name" value="AlaDh_PNT_C"/>
    <property type="match status" value="1"/>
</dbReference>
<accession>A0A3G3JX31</accession>
<evidence type="ECO:0000256" key="9">
    <source>
        <dbReference type="PIRSR" id="PIRSR000183-3"/>
    </source>
</evidence>
<evidence type="ECO:0000313" key="12">
    <source>
        <dbReference type="EMBL" id="AYQ72786.1"/>
    </source>
</evidence>
<dbReference type="Pfam" id="PF05222">
    <property type="entry name" value="AlaDh_PNT_N"/>
    <property type="match status" value="1"/>
</dbReference>
<dbReference type="GO" id="GO:0042853">
    <property type="term" value="P:L-alanine catabolic process"/>
    <property type="evidence" value="ECO:0007669"/>
    <property type="project" value="UniProtKB-UniPathway"/>
</dbReference>
<dbReference type="KEGG" id="coh:EAV92_09550"/>
<dbReference type="Gene3D" id="3.40.50.720">
    <property type="entry name" value="NAD(P)-binding Rossmann-like Domain"/>
    <property type="match status" value="2"/>
</dbReference>
<feature type="active site" description="Proton donor/acceptor" evidence="7">
    <location>
        <position position="96"/>
    </location>
</feature>
<evidence type="ECO:0000256" key="4">
    <source>
        <dbReference type="ARBA" id="ARBA00023002"/>
    </source>
</evidence>
<evidence type="ECO:0000259" key="10">
    <source>
        <dbReference type="SMART" id="SM01002"/>
    </source>
</evidence>
<dbReference type="EC" id="1.4.1.1" evidence="3 6"/>
<dbReference type="GO" id="GO:0000286">
    <property type="term" value="F:alanine dehydrogenase activity"/>
    <property type="evidence" value="ECO:0007669"/>
    <property type="project" value="UniProtKB-UniRule"/>
</dbReference>
<dbReference type="NCBIfam" id="TIGR00518">
    <property type="entry name" value="alaDH"/>
    <property type="match status" value="1"/>
</dbReference>
<comment type="pathway">
    <text evidence="1">Amino-acid degradation; L-alanine degradation via dehydrogenase pathway; NH(3) and pyruvate from L-alanine: step 1/1.</text>
</comment>
<dbReference type="FunFam" id="3.40.50.720:FF:000049">
    <property type="entry name" value="Alanine dehydrogenase"/>
    <property type="match status" value="1"/>
</dbReference>
<evidence type="ECO:0000313" key="13">
    <source>
        <dbReference type="Proteomes" id="UP000269097"/>
    </source>
</evidence>
<evidence type="ECO:0000256" key="5">
    <source>
        <dbReference type="ARBA" id="ARBA00023027"/>
    </source>
</evidence>
<protein>
    <recommendedName>
        <fullName evidence="3 6">Alanine dehydrogenase</fullName>
        <ecNumber evidence="3 6">1.4.1.1</ecNumber>
    </recommendedName>
</protein>
<feature type="active site" description="Proton donor/acceptor" evidence="7">
    <location>
        <position position="270"/>
    </location>
</feature>
<dbReference type="PANTHER" id="PTHR42795">
    <property type="entry name" value="ALANINE DEHYDROGENASE"/>
    <property type="match status" value="1"/>
</dbReference>
<keyword evidence="5 6" id="KW-0520">NAD</keyword>
<keyword evidence="4 6" id="KW-0560">Oxidoreductase</keyword>
<organism evidence="12 13">
    <name type="scientific">Cohnella candidum</name>
    <dbReference type="NCBI Taxonomy" id="2674991"/>
    <lineage>
        <taxon>Bacteria</taxon>
        <taxon>Bacillati</taxon>
        <taxon>Bacillota</taxon>
        <taxon>Bacilli</taxon>
        <taxon>Bacillales</taxon>
        <taxon>Paenibacillaceae</taxon>
        <taxon>Cohnella</taxon>
    </lineage>
</organism>
<evidence type="ECO:0000259" key="11">
    <source>
        <dbReference type="SMART" id="SM01003"/>
    </source>
</evidence>
<gene>
    <name evidence="12" type="primary">ald</name>
    <name evidence="12" type="ORF">EAV92_09550</name>
</gene>
<dbReference type="InterPro" id="IPR008141">
    <property type="entry name" value="Ala_DH"/>
</dbReference>
<sequence>MIVGVPKEIKNQEYRVALTPAGAGMLRQQGHEVVVQAGAGVGSGFLDEEYFAAGAVIVGGAEAVWERAEMIVKVKEPVAEEFGYFRSGQILFTYLHLAAAPDLAKALAAANVTAIAYETIQLANRSLPLLTPMSEVAGRMSVQEGAKYLEAFQGGRGVLLGGVPGVPPAEVIIIGGGIVGTNAAKMALGLGADVVVLEKSGERMRYLDDVFQGRLRTLMSNPHNIASAVRKADLLIGAVLVPGARAPRLVTEEMVKTMKKGAVIVDVAVDQGGSIETIDRATTHEDPVYEKHGVIHYAVANMPGAVPRTSTLALTNVTIDYVMKLAAQGFESAVAADSALALGVNVHAGAITHPQVAEAIGADYVPLAVSR</sequence>
<reference evidence="12 13" key="1">
    <citation type="submission" date="2018-10" db="EMBL/GenBank/DDBJ databases">
        <title>Genome Sequence of Cohnella sp.</title>
        <authorList>
            <person name="Srinivasan S."/>
            <person name="Kim M.K."/>
        </authorList>
    </citation>
    <scope>NUCLEOTIDE SEQUENCE [LARGE SCALE GENOMIC DNA]</scope>
    <source>
        <strain evidence="12 13">18JY8-7</strain>
    </source>
</reference>
<feature type="domain" description="Alanine dehydrogenase/pyridine nucleotide transhydrogenase NAD(H)-binding" evidence="10">
    <location>
        <begin position="149"/>
        <end position="298"/>
    </location>
</feature>
<comment type="catalytic activity">
    <reaction evidence="6">
        <text>L-alanine + NAD(+) + H2O = pyruvate + NH4(+) + NADH + H(+)</text>
        <dbReference type="Rhea" id="RHEA:18405"/>
        <dbReference type="ChEBI" id="CHEBI:15361"/>
        <dbReference type="ChEBI" id="CHEBI:15377"/>
        <dbReference type="ChEBI" id="CHEBI:15378"/>
        <dbReference type="ChEBI" id="CHEBI:28938"/>
        <dbReference type="ChEBI" id="CHEBI:57540"/>
        <dbReference type="ChEBI" id="CHEBI:57945"/>
        <dbReference type="ChEBI" id="CHEBI:57972"/>
        <dbReference type="EC" id="1.4.1.1"/>
    </reaction>
</comment>